<comment type="subcellular location">
    <subcellularLocation>
        <location evidence="1 5">Nucleus</location>
    </subcellularLocation>
</comment>
<keyword evidence="10" id="KW-1185">Reference proteome</keyword>
<evidence type="ECO:0000256" key="2">
    <source>
        <dbReference type="ARBA" id="ARBA00005562"/>
    </source>
</evidence>
<dbReference type="InterPro" id="IPR036388">
    <property type="entry name" value="WH-like_DNA-bd_sf"/>
</dbReference>
<organism evidence="9 10">
    <name type="scientific">Trichogramma kaykai</name>
    <dbReference type="NCBI Taxonomy" id="54128"/>
    <lineage>
        <taxon>Eukaryota</taxon>
        <taxon>Metazoa</taxon>
        <taxon>Ecdysozoa</taxon>
        <taxon>Arthropoda</taxon>
        <taxon>Hexapoda</taxon>
        <taxon>Insecta</taxon>
        <taxon>Pterygota</taxon>
        <taxon>Neoptera</taxon>
        <taxon>Endopterygota</taxon>
        <taxon>Hymenoptera</taxon>
        <taxon>Apocrita</taxon>
        <taxon>Proctotrupomorpha</taxon>
        <taxon>Chalcidoidea</taxon>
        <taxon>Trichogrammatidae</taxon>
        <taxon>Trichogramma</taxon>
    </lineage>
</organism>
<evidence type="ECO:0000256" key="4">
    <source>
        <dbReference type="ARBA" id="ARBA00023242"/>
    </source>
</evidence>
<feature type="domain" description="ETS" evidence="7">
    <location>
        <begin position="248"/>
        <end position="328"/>
    </location>
</feature>
<dbReference type="Proteomes" id="UP001627154">
    <property type="component" value="Unassembled WGS sequence"/>
</dbReference>
<dbReference type="PROSITE" id="PS00346">
    <property type="entry name" value="ETS_DOMAIN_2"/>
    <property type="match status" value="1"/>
</dbReference>
<evidence type="ECO:0000256" key="5">
    <source>
        <dbReference type="RuleBase" id="RU004019"/>
    </source>
</evidence>
<feature type="compositionally biased region" description="Low complexity" evidence="6">
    <location>
        <begin position="221"/>
        <end position="242"/>
    </location>
</feature>
<evidence type="ECO:0000256" key="1">
    <source>
        <dbReference type="ARBA" id="ARBA00004123"/>
    </source>
</evidence>
<keyword evidence="3 5" id="KW-0238">DNA-binding</keyword>
<dbReference type="SMART" id="SM00251">
    <property type="entry name" value="SAM_PNT"/>
    <property type="match status" value="1"/>
</dbReference>
<proteinExistence type="inferred from homology"/>
<dbReference type="Pfam" id="PF00178">
    <property type="entry name" value="Ets"/>
    <property type="match status" value="1"/>
</dbReference>
<dbReference type="SMART" id="SM00413">
    <property type="entry name" value="ETS"/>
    <property type="match status" value="1"/>
</dbReference>
<dbReference type="InterPro" id="IPR046328">
    <property type="entry name" value="ETS_fam"/>
</dbReference>
<dbReference type="FunFam" id="1.10.10.10:FF:000343">
    <property type="entry name" value="Ets at 65A, isoform C"/>
    <property type="match status" value="1"/>
</dbReference>
<evidence type="ECO:0000256" key="3">
    <source>
        <dbReference type="ARBA" id="ARBA00023125"/>
    </source>
</evidence>
<dbReference type="PANTHER" id="PTHR11849">
    <property type="entry name" value="ETS"/>
    <property type="match status" value="1"/>
</dbReference>
<dbReference type="Pfam" id="PF02198">
    <property type="entry name" value="SAM_PNT"/>
    <property type="match status" value="1"/>
</dbReference>
<feature type="region of interest" description="Disordered" evidence="6">
    <location>
        <begin position="21"/>
        <end position="47"/>
    </location>
</feature>
<keyword evidence="4 5" id="KW-0539">Nucleus</keyword>
<sequence>MCYASSSSEASSPLLDASTSYNIEFDRGSEGDVSSTPPSSSHTSDECPFNIDFALSLTDAALEDDVDDSGSVGKGNGRTLSGEVDKEDDRTGQSPQQQVLLPSDPLEWSAKHVSSWLSWCAGAFGLQPAPEPDLLAGLLGRDLLKWSLCKWMEVAPSAGRVLARHLGFLRLQSSGQQTEALKQIEADHPERLNLLHRTSPLIGGGVGGGQSPHHHLHSNHLHQQQQQQQQQQQRQSPSQTQQLGGGQVQLWQFLLELLADSSNASCIAWEGSNGEFKLTDPDEVARRWGERKSKPNMNYDKLSRALRYYYDKNIMTKVHGKRYAYKFDFHGLMTACQIQSGSPLDATVLVGPRAATSYAQHSALYAPHHHHHHRHHHPPTTLQPTAAATAALHPVHIAPSRALSSPPPAPAHHFWPYRYSPPK</sequence>
<dbReference type="InterPro" id="IPR003118">
    <property type="entry name" value="Pointed_dom"/>
</dbReference>
<dbReference type="AlphaFoldDB" id="A0ABD2WMD1"/>
<dbReference type="GO" id="GO:0003677">
    <property type="term" value="F:DNA binding"/>
    <property type="evidence" value="ECO:0007669"/>
    <property type="project" value="UniProtKB-KW"/>
</dbReference>
<evidence type="ECO:0000259" key="8">
    <source>
        <dbReference type="PROSITE" id="PS51433"/>
    </source>
</evidence>
<feature type="region of interest" description="Disordered" evidence="6">
    <location>
        <begin position="198"/>
        <end position="242"/>
    </location>
</feature>
<dbReference type="PROSITE" id="PS50061">
    <property type="entry name" value="ETS_DOMAIN_3"/>
    <property type="match status" value="1"/>
</dbReference>
<gene>
    <name evidence="9" type="ORF">TKK_011269</name>
</gene>
<dbReference type="Gene3D" id="1.10.10.10">
    <property type="entry name" value="Winged helix-like DNA-binding domain superfamily/Winged helix DNA-binding domain"/>
    <property type="match status" value="1"/>
</dbReference>
<dbReference type="SUPFAM" id="SSF47769">
    <property type="entry name" value="SAM/Pointed domain"/>
    <property type="match status" value="1"/>
</dbReference>
<dbReference type="EMBL" id="JBJJXI010000092">
    <property type="protein sequence ID" value="KAL3394237.1"/>
    <property type="molecule type" value="Genomic_DNA"/>
</dbReference>
<feature type="region of interest" description="Disordered" evidence="6">
    <location>
        <begin position="65"/>
        <end position="97"/>
    </location>
</feature>
<accession>A0ABD2WMD1</accession>
<dbReference type="PROSITE" id="PS00345">
    <property type="entry name" value="ETS_DOMAIN_1"/>
    <property type="match status" value="1"/>
</dbReference>
<dbReference type="SUPFAM" id="SSF46785">
    <property type="entry name" value="Winged helix' DNA-binding domain"/>
    <property type="match status" value="1"/>
</dbReference>
<evidence type="ECO:0008006" key="11">
    <source>
        <dbReference type="Google" id="ProtNLM"/>
    </source>
</evidence>
<name>A0ABD2WMD1_9HYME</name>
<feature type="domain" description="PNT" evidence="8">
    <location>
        <begin position="87"/>
        <end position="173"/>
    </location>
</feature>
<evidence type="ECO:0000256" key="6">
    <source>
        <dbReference type="SAM" id="MobiDB-lite"/>
    </source>
</evidence>
<comment type="caution">
    <text evidence="9">The sequence shown here is derived from an EMBL/GenBank/DDBJ whole genome shotgun (WGS) entry which is preliminary data.</text>
</comment>
<dbReference type="InterPro" id="IPR036390">
    <property type="entry name" value="WH_DNA-bd_sf"/>
</dbReference>
<dbReference type="Gene3D" id="1.10.150.50">
    <property type="entry name" value="Transcription Factor, Ets-1"/>
    <property type="match status" value="1"/>
</dbReference>
<dbReference type="PROSITE" id="PS51433">
    <property type="entry name" value="PNT"/>
    <property type="match status" value="1"/>
</dbReference>
<evidence type="ECO:0000313" key="10">
    <source>
        <dbReference type="Proteomes" id="UP001627154"/>
    </source>
</evidence>
<dbReference type="PANTHER" id="PTHR11849:SF305">
    <property type="entry name" value="DNA-BINDING PROTEIN D-ETS-6"/>
    <property type="match status" value="1"/>
</dbReference>
<reference evidence="9 10" key="1">
    <citation type="journal article" date="2024" name="bioRxiv">
        <title>A reference genome for Trichogramma kaykai: A tiny desert-dwelling parasitoid wasp with competing sex-ratio distorters.</title>
        <authorList>
            <person name="Culotta J."/>
            <person name="Lindsey A.R."/>
        </authorList>
    </citation>
    <scope>NUCLEOTIDE SEQUENCE [LARGE SCALE GENOMIC DNA]</scope>
    <source>
        <strain evidence="9 10">KSX58</strain>
    </source>
</reference>
<dbReference type="GO" id="GO:0005634">
    <property type="term" value="C:nucleus"/>
    <property type="evidence" value="ECO:0007669"/>
    <property type="project" value="UniProtKB-SubCell"/>
</dbReference>
<protein>
    <recommendedName>
        <fullName evidence="11">ETS domain-containing protein</fullName>
    </recommendedName>
</protein>
<evidence type="ECO:0000313" key="9">
    <source>
        <dbReference type="EMBL" id="KAL3394237.1"/>
    </source>
</evidence>
<evidence type="ECO:0000259" key="7">
    <source>
        <dbReference type="PROSITE" id="PS50061"/>
    </source>
</evidence>
<dbReference type="InterPro" id="IPR000418">
    <property type="entry name" value="Ets_dom"/>
</dbReference>
<dbReference type="InterPro" id="IPR013761">
    <property type="entry name" value="SAM/pointed_sf"/>
</dbReference>
<dbReference type="PRINTS" id="PR00454">
    <property type="entry name" value="ETSDOMAIN"/>
</dbReference>
<comment type="similarity">
    <text evidence="2 5">Belongs to the ETS family.</text>
</comment>